<sequence length="399" mass="44070">MLVNTRTQGNWELAIHNHNTVVDKFNYLIAAAFTFVTKLLSTIPLAVPGPTNEGLDLLHKTPALYRLGISTPITSDASPSTIAQGFLPEGWTEDAELEVQDMSQLPKALVEGTKPPDTRNIALGEVLAQFDMSAKGYNCLEIPGSPLQNAEDCFMHDVLAYNIGMRHIKKNQTLSKNWYDGTITGDHEDGSGCLPMLEVDYGLEVWTIFCPDEGSAEHLILWPGDRLTPHSVYTPKPTLCSGRHFLHYDFLKAIYKGAARQAKEPISNEYIPAVGLLLCFMALALADDSFVERLQLGPKLGQWAAELETMLQSYDLLFPVLPATQKEDTKLYLGIKDAIQYTKDIALKTLVEIKRHICQSDESIGQFGPSAIALRPPVPSMYARLGLLAQIAILETVCL</sequence>
<proteinExistence type="predicted"/>
<evidence type="ECO:0000313" key="2">
    <source>
        <dbReference type="Proteomes" id="UP000812966"/>
    </source>
</evidence>
<keyword evidence="2" id="KW-1185">Reference proteome</keyword>
<dbReference type="EMBL" id="JABELV010000159">
    <property type="protein sequence ID" value="KAG7529019.1"/>
    <property type="molecule type" value="Genomic_DNA"/>
</dbReference>
<reference evidence="1" key="1">
    <citation type="submission" date="2020-04" db="EMBL/GenBank/DDBJ databases">
        <title>Analysis of mating type loci in Filobasidium floriforme.</title>
        <authorList>
            <person name="Nowrousian M."/>
        </authorList>
    </citation>
    <scope>NUCLEOTIDE SEQUENCE</scope>
    <source>
        <strain evidence="1">CBS 6242</strain>
    </source>
</reference>
<comment type="caution">
    <text evidence="1">The sequence shown here is derived from an EMBL/GenBank/DDBJ whole genome shotgun (WGS) entry which is preliminary data.</text>
</comment>
<name>A0A8K0NL45_9TREE</name>
<organism evidence="1 2">
    <name type="scientific">Filobasidium floriforme</name>
    <dbReference type="NCBI Taxonomy" id="5210"/>
    <lineage>
        <taxon>Eukaryota</taxon>
        <taxon>Fungi</taxon>
        <taxon>Dikarya</taxon>
        <taxon>Basidiomycota</taxon>
        <taxon>Agaricomycotina</taxon>
        <taxon>Tremellomycetes</taxon>
        <taxon>Filobasidiales</taxon>
        <taxon>Filobasidiaceae</taxon>
        <taxon>Filobasidium</taxon>
    </lineage>
</organism>
<protein>
    <submittedName>
        <fullName evidence="1">Uncharacterized protein</fullName>
    </submittedName>
</protein>
<evidence type="ECO:0000313" key="1">
    <source>
        <dbReference type="EMBL" id="KAG7529019.1"/>
    </source>
</evidence>
<gene>
    <name evidence="1" type="ORF">FFLO_05812</name>
</gene>
<accession>A0A8K0NL45</accession>
<dbReference type="AlphaFoldDB" id="A0A8K0NL45"/>
<dbReference type="Proteomes" id="UP000812966">
    <property type="component" value="Unassembled WGS sequence"/>
</dbReference>